<evidence type="ECO:0000256" key="4">
    <source>
        <dbReference type="ARBA" id="ARBA00022692"/>
    </source>
</evidence>
<comment type="caution">
    <text evidence="9">The sequence shown here is derived from an EMBL/GenBank/DDBJ whole genome shotgun (WGS) entry which is preliminary data.</text>
</comment>
<evidence type="ECO:0000313" key="10">
    <source>
        <dbReference type="Proteomes" id="UP000017127"/>
    </source>
</evidence>
<dbReference type="RefSeq" id="WP_023067223.1">
    <property type="nucleotide sequence ID" value="NZ_AUZM01000034.1"/>
</dbReference>
<feature type="transmembrane region" description="Helical" evidence="7">
    <location>
        <begin position="237"/>
        <end position="258"/>
    </location>
</feature>
<dbReference type="PANTHER" id="PTHR32322">
    <property type="entry name" value="INNER MEMBRANE TRANSPORTER"/>
    <property type="match status" value="1"/>
</dbReference>
<comment type="similarity">
    <text evidence="2">Belongs to the EamA transporter family.</text>
</comment>
<comment type="subcellular location">
    <subcellularLocation>
        <location evidence="1">Cell membrane</location>
        <topology evidence="1">Multi-pass membrane protein</topology>
    </subcellularLocation>
</comment>
<evidence type="ECO:0000256" key="5">
    <source>
        <dbReference type="ARBA" id="ARBA00022989"/>
    </source>
</evidence>
<evidence type="ECO:0000313" key="9">
    <source>
        <dbReference type="EMBL" id="ERT06608.1"/>
    </source>
</evidence>
<feature type="domain" description="EamA" evidence="8">
    <location>
        <begin position="45"/>
        <end position="155"/>
    </location>
</feature>
<dbReference type="EMBL" id="AUZM01000034">
    <property type="protein sequence ID" value="ERT06608.1"/>
    <property type="molecule type" value="Genomic_DNA"/>
</dbReference>
<accession>U7QFC6</accession>
<dbReference type="SUPFAM" id="SSF103481">
    <property type="entry name" value="Multidrug resistance efflux transporter EmrE"/>
    <property type="match status" value="2"/>
</dbReference>
<dbReference type="InterPro" id="IPR037185">
    <property type="entry name" value="EmrE-like"/>
</dbReference>
<feature type="transmembrane region" description="Helical" evidence="7">
    <location>
        <begin position="294"/>
        <end position="314"/>
    </location>
</feature>
<name>U7QFC6_9CYAN</name>
<dbReference type="InterPro" id="IPR000620">
    <property type="entry name" value="EamA_dom"/>
</dbReference>
<evidence type="ECO:0000256" key="3">
    <source>
        <dbReference type="ARBA" id="ARBA00022475"/>
    </source>
</evidence>
<feature type="transmembrane region" description="Helical" evidence="7">
    <location>
        <begin position="12"/>
        <end position="30"/>
    </location>
</feature>
<keyword evidence="6 7" id="KW-0472">Membrane</keyword>
<keyword evidence="4 7" id="KW-0812">Transmembrane</keyword>
<dbReference type="Pfam" id="PF00892">
    <property type="entry name" value="EamA"/>
    <property type="match status" value="2"/>
</dbReference>
<evidence type="ECO:0000256" key="6">
    <source>
        <dbReference type="ARBA" id="ARBA00023136"/>
    </source>
</evidence>
<feature type="domain" description="EamA" evidence="8">
    <location>
        <begin position="174"/>
        <end position="309"/>
    </location>
</feature>
<evidence type="ECO:0000256" key="1">
    <source>
        <dbReference type="ARBA" id="ARBA00004651"/>
    </source>
</evidence>
<keyword evidence="5 7" id="KW-1133">Transmembrane helix</keyword>
<evidence type="ECO:0000259" key="8">
    <source>
        <dbReference type="Pfam" id="PF00892"/>
    </source>
</evidence>
<dbReference type="InterPro" id="IPR050638">
    <property type="entry name" value="AA-Vitamin_Transporters"/>
</dbReference>
<feature type="transmembrane region" description="Helical" evidence="7">
    <location>
        <begin position="177"/>
        <end position="195"/>
    </location>
</feature>
<dbReference type="PATRIC" id="fig|1348334.3.peg.3315"/>
<protein>
    <submittedName>
        <fullName evidence="9">EamA-like transporter family protein</fullName>
    </submittedName>
</protein>
<reference evidence="9 10" key="1">
    <citation type="journal article" date="2013" name="Front. Microbiol.">
        <title>Comparative genomic analyses of the cyanobacterium, Lyngbya aestuarii BL J, a powerful hydrogen producer.</title>
        <authorList>
            <person name="Kothari A."/>
            <person name="Vaughn M."/>
            <person name="Garcia-Pichel F."/>
        </authorList>
    </citation>
    <scope>NUCLEOTIDE SEQUENCE [LARGE SCALE GENOMIC DNA]</scope>
    <source>
        <strain evidence="9 10">BL J</strain>
    </source>
</reference>
<feature type="transmembrane region" description="Helical" evidence="7">
    <location>
        <begin position="139"/>
        <end position="157"/>
    </location>
</feature>
<proteinExistence type="inferred from homology"/>
<dbReference type="Proteomes" id="UP000017127">
    <property type="component" value="Unassembled WGS sequence"/>
</dbReference>
<evidence type="ECO:0000256" key="2">
    <source>
        <dbReference type="ARBA" id="ARBA00007362"/>
    </source>
</evidence>
<organism evidence="9 10">
    <name type="scientific">Lyngbya aestuarii BL J</name>
    <dbReference type="NCBI Taxonomy" id="1348334"/>
    <lineage>
        <taxon>Bacteria</taxon>
        <taxon>Bacillati</taxon>
        <taxon>Cyanobacteriota</taxon>
        <taxon>Cyanophyceae</taxon>
        <taxon>Oscillatoriophycideae</taxon>
        <taxon>Oscillatoriales</taxon>
        <taxon>Microcoleaceae</taxon>
        <taxon>Lyngbya</taxon>
    </lineage>
</organism>
<gene>
    <name evidence="9" type="ORF">M595_3427</name>
</gene>
<dbReference type="AlphaFoldDB" id="U7QFC6"/>
<dbReference type="GO" id="GO:0005886">
    <property type="term" value="C:plasma membrane"/>
    <property type="evidence" value="ECO:0007669"/>
    <property type="project" value="UniProtKB-SubCell"/>
</dbReference>
<feature type="transmembrane region" description="Helical" evidence="7">
    <location>
        <begin position="50"/>
        <end position="67"/>
    </location>
</feature>
<evidence type="ECO:0000256" key="7">
    <source>
        <dbReference type="SAM" id="Phobius"/>
    </source>
</evidence>
<feature type="transmembrane region" description="Helical" evidence="7">
    <location>
        <begin position="207"/>
        <end position="231"/>
    </location>
</feature>
<sequence>MNLIQRIPGRAYLLLGVTIFGAANAVTRQLTELGAENLIYGRNPISFCNVLFVGNIWALVIFLLLYYQQINQETIKKLSGKDWLSLTSVAILAGALAPALFFSALERTMVNNVILVSRIEPPLVLALSIFLLHERVNRWVIIGAIVSFIGVGLTVFIPDPNREMMSMASFQIGTGELMVAVGAVSAAVATIISKVSLRNISLGFFNIYRTFLSTVVFFIIVTLLFGIGHFMDIFSPLVWQWMLLYSLVIVVGGQFCWFSGLQKSSASEISLANSFAPIAGVLASYLILGEVPTTPQYIGGSVIILGIIFNQIGVSKVPSQPSELPPLDRSTEDIDRTVGFKGV</sequence>
<keyword evidence="3" id="KW-1003">Cell membrane</keyword>
<feature type="transmembrane region" description="Helical" evidence="7">
    <location>
        <begin position="270"/>
        <end position="288"/>
    </location>
</feature>
<keyword evidence="10" id="KW-1185">Reference proteome</keyword>
<dbReference type="OrthoDB" id="505666at2"/>
<feature type="transmembrane region" description="Helical" evidence="7">
    <location>
        <begin position="113"/>
        <end position="132"/>
    </location>
</feature>
<dbReference type="PANTHER" id="PTHR32322:SF18">
    <property type="entry name" value="S-ADENOSYLMETHIONINE_S-ADENOSYLHOMOCYSTEINE TRANSPORTER"/>
    <property type="match status" value="1"/>
</dbReference>
<feature type="transmembrane region" description="Helical" evidence="7">
    <location>
        <begin position="83"/>
        <end position="101"/>
    </location>
</feature>